<accession>A0AAV9DE60</accession>
<feature type="compositionally biased region" description="Basic and acidic residues" evidence="1">
    <location>
        <begin position="37"/>
        <end position="47"/>
    </location>
</feature>
<comment type="caution">
    <text evidence="2">The sequence shown here is derived from an EMBL/GenBank/DDBJ whole genome shotgun (WGS) entry which is preliminary data.</text>
</comment>
<reference evidence="2" key="2">
    <citation type="submission" date="2023-06" db="EMBL/GenBank/DDBJ databases">
        <authorList>
            <person name="Ma L."/>
            <person name="Liu K.-W."/>
            <person name="Li Z."/>
            <person name="Hsiao Y.-Y."/>
            <person name="Qi Y."/>
            <person name="Fu T."/>
            <person name="Tang G."/>
            <person name="Zhang D."/>
            <person name="Sun W.-H."/>
            <person name="Liu D.-K."/>
            <person name="Li Y."/>
            <person name="Chen G.-Z."/>
            <person name="Liu X.-D."/>
            <person name="Liao X.-Y."/>
            <person name="Jiang Y.-T."/>
            <person name="Yu X."/>
            <person name="Hao Y."/>
            <person name="Huang J."/>
            <person name="Zhao X.-W."/>
            <person name="Ke S."/>
            <person name="Chen Y.-Y."/>
            <person name="Wu W.-L."/>
            <person name="Hsu J.-L."/>
            <person name="Lin Y.-F."/>
            <person name="Huang M.-D."/>
            <person name="Li C.-Y."/>
            <person name="Huang L."/>
            <person name="Wang Z.-W."/>
            <person name="Zhao X."/>
            <person name="Zhong W.-Y."/>
            <person name="Peng D.-H."/>
            <person name="Ahmad S."/>
            <person name="Lan S."/>
            <person name="Zhang J.-S."/>
            <person name="Tsai W.-C."/>
            <person name="Van De Peer Y."/>
            <person name="Liu Z.-J."/>
        </authorList>
    </citation>
    <scope>NUCLEOTIDE SEQUENCE</scope>
    <source>
        <strain evidence="2">CP</strain>
        <tissue evidence="2">Leaves</tissue>
    </source>
</reference>
<evidence type="ECO:0000256" key="1">
    <source>
        <dbReference type="SAM" id="MobiDB-lite"/>
    </source>
</evidence>
<dbReference type="Gene3D" id="2.40.70.10">
    <property type="entry name" value="Acid Proteases"/>
    <property type="match status" value="1"/>
</dbReference>
<organism evidence="2 3">
    <name type="scientific">Acorus calamus</name>
    <name type="common">Sweet flag</name>
    <dbReference type="NCBI Taxonomy" id="4465"/>
    <lineage>
        <taxon>Eukaryota</taxon>
        <taxon>Viridiplantae</taxon>
        <taxon>Streptophyta</taxon>
        <taxon>Embryophyta</taxon>
        <taxon>Tracheophyta</taxon>
        <taxon>Spermatophyta</taxon>
        <taxon>Magnoliopsida</taxon>
        <taxon>Liliopsida</taxon>
        <taxon>Acoraceae</taxon>
        <taxon>Acorus</taxon>
    </lineage>
</organism>
<dbReference type="EMBL" id="JAUJYO010000013">
    <property type="protein sequence ID" value="KAK1299607.1"/>
    <property type="molecule type" value="Genomic_DNA"/>
</dbReference>
<dbReference type="InterPro" id="IPR021109">
    <property type="entry name" value="Peptidase_aspartic_dom_sf"/>
</dbReference>
<keyword evidence="3" id="KW-1185">Reference proteome</keyword>
<name>A0AAV9DE60_ACOCL</name>
<feature type="region of interest" description="Disordered" evidence="1">
    <location>
        <begin position="1"/>
        <end position="85"/>
    </location>
</feature>
<evidence type="ECO:0000313" key="2">
    <source>
        <dbReference type="EMBL" id="KAK1299607.1"/>
    </source>
</evidence>
<reference evidence="2" key="1">
    <citation type="journal article" date="2023" name="Nat. Commun.">
        <title>Diploid and tetraploid genomes of Acorus and the evolution of monocots.</title>
        <authorList>
            <person name="Ma L."/>
            <person name="Liu K.W."/>
            <person name="Li Z."/>
            <person name="Hsiao Y.Y."/>
            <person name="Qi Y."/>
            <person name="Fu T."/>
            <person name="Tang G.D."/>
            <person name="Zhang D."/>
            <person name="Sun W.H."/>
            <person name="Liu D.K."/>
            <person name="Li Y."/>
            <person name="Chen G.Z."/>
            <person name="Liu X.D."/>
            <person name="Liao X.Y."/>
            <person name="Jiang Y.T."/>
            <person name="Yu X."/>
            <person name="Hao Y."/>
            <person name="Huang J."/>
            <person name="Zhao X.W."/>
            <person name="Ke S."/>
            <person name="Chen Y.Y."/>
            <person name="Wu W.L."/>
            <person name="Hsu J.L."/>
            <person name="Lin Y.F."/>
            <person name="Huang M.D."/>
            <person name="Li C.Y."/>
            <person name="Huang L."/>
            <person name="Wang Z.W."/>
            <person name="Zhao X."/>
            <person name="Zhong W.Y."/>
            <person name="Peng D.H."/>
            <person name="Ahmad S."/>
            <person name="Lan S."/>
            <person name="Zhang J.S."/>
            <person name="Tsai W.C."/>
            <person name="Van de Peer Y."/>
            <person name="Liu Z.J."/>
        </authorList>
    </citation>
    <scope>NUCLEOTIDE SEQUENCE</scope>
    <source>
        <strain evidence="2">CP</strain>
    </source>
</reference>
<gene>
    <name evidence="2" type="ORF">QJS10_CPB13g01126</name>
</gene>
<dbReference type="CDD" id="cd00303">
    <property type="entry name" value="retropepsin_like"/>
    <property type="match status" value="1"/>
</dbReference>
<evidence type="ECO:0008006" key="4">
    <source>
        <dbReference type="Google" id="ProtNLM"/>
    </source>
</evidence>
<sequence length="239" mass="26616">MSQKDQEKPIGSRPPKARDFMLNCLPCQRGKSGMKTKTKDTSKRHLYSEVPSKAGIKPTSAIPQRSRAHHGRMQEPSRSNREPNPRRVTCALRVGHTTVQRVMVDGGSSADILCLDAYRRMGLDVEEIKRSNPPLVRFDGKRVSPICVITLSVKAADRTIKVEFIVIDSPLAYNAIMGHEWIHRMEGVPSTLHQVMRCLTKDGRSTIDIRGDQLATRKCYALACRTPEGPTKGSPSTTL</sequence>
<feature type="compositionally biased region" description="Basic and acidic residues" evidence="1">
    <location>
        <begin position="1"/>
        <end position="10"/>
    </location>
</feature>
<protein>
    <recommendedName>
        <fullName evidence="4">Gag-pol polyprotein</fullName>
    </recommendedName>
</protein>
<dbReference type="AlphaFoldDB" id="A0AAV9DE60"/>
<dbReference type="Proteomes" id="UP001180020">
    <property type="component" value="Unassembled WGS sequence"/>
</dbReference>
<dbReference type="PANTHER" id="PTHR33240">
    <property type="entry name" value="OS08G0508500 PROTEIN"/>
    <property type="match status" value="1"/>
</dbReference>
<feature type="compositionally biased region" description="Basic and acidic residues" evidence="1">
    <location>
        <begin position="72"/>
        <end position="85"/>
    </location>
</feature>
<proteinExistence type="predicted"/>
<evidence type="ECO:0000313" key="3">
    <source>
        <dbReference type="Proteomes" id="UP001180020"/>
    </source>
</evidence>
<dbReference type="PANTHER" id="PTHR33240:SF8">
    <property type="entry name" value="OS03G0439900 PROTEIN"/>
    <property type="match status" value="1"/>
</dbReference>